<dbReference type="Proteomes" id="UP000019275">
    <property type="component" value="Unassembled WGS sequence"/>
</dbReference>
<reference evidence="2 3" key="1">
    <citation type="journal article" date="2014" name="Genome Announc.">
        <title>Draft Genome Sequence of the Carrageenan-Degrading Bacterium Cellulophaga sp. Strain KL-A, Isolated from Decaying Marine Algae.</title>
        <authorList>
            <person name="Shan D."/>
            <person name="Ying J."/>
            <person name="Li X."/>
            <person name="Gao Z."/>
            <person name="Wei G."/>
            <person name="Shao Z."/>
        </authorList>
    </citation>
    <scope>NUCLEOTIDE SEQUENCE [LARGE SCALE GENOMIC DNA]</scope>
    <source>
        <strain evidence="2 3">KL-A</strain>
    </source>
</reference>
<sequence length="124" mass="13364">MFNSIPLKKYIYHTLFLVLLTCNISCSNEDDSSSTEENAAKGNCIENGAKITIAGNHSHTLNITIQDITNGTQKNYTLDGATGHTHMLTITAEHFTNLKTNNAVTLATSTNAGHTHAVTIGCKE</sequence>
<evidence type="ECO:0000256" key="1">
    <source>
        <dbReference type="SAM" id="SignalP"/>
    </source>
</evidence>
<dbReference type="EMBL" id="ARZX01000011">
    <property type="protein sequence ID" value="EWH13420.1"/>
    <property type="molecule type" value="Genomic_DNA"/>
</dbReference>
<keyword evidence="1" id="KW-0732">Signal</keyword>
<evidence type="ECO:0000313" key="3">
    <source>
        <dbReference type="Proteomes" id="UP000019275"/>
    </source>
</evidence>
<evidence type="ECO:0008006" key="4">
    <source>
        <dbReference type="Google" id="ProtNLM"/>
    </source>
</evidence>
<dbReference type="RefSeq" id="WP_013622709.1">
    <property type="nucleotide sequence ID" value="NZ_ARZX01000011.1"/>
</dbReference>
<gene>
    <name evidence="2" type="ORF">KLA_09829</name>
</gene>
<comment type="caution">
    <text evidence="2">The sequence shown here is derived from an EMBL/GenBank/DDBJ whole genome shotgun (WGS) entry which is preliminary data.</text>
</comment>
<protein>
    <recommendedName>
        <fullName evidence="4">Lipoprotein</fullName>
    </recommendedName>
</protein>
<organism evidence="2 3">
    <name type="scientific">Cellulophaga geojensis KL-A</name>
    <dbReference type="NCBI Taxonomy" id="1328323"/>
    <lineage>
        <taxon>Bacteria</taxon>
        <taxon>Pseudomonadati</taxon>
        <taxon>Bacteroidota</taxon>
        <taxon>Flavobacteriia</taxon>
        <taxon>Flavobacteriales</taxon>
        <taxon>Flavobacteriaceae</taxon>
        <taxon>Cellulophaga</taxon>
    </lineage>
</organism>
<keyword evidence="3" id="KW-1185">Reference proteome</keyword>
<evidence type="ECO:0000313" key="2">
    <source>
        <dbReference type="EMBL" id="EWH13420.1"/>
    </source>
</evidence>
<feature type="chain" id="PRO_5047041151" description="Lipoprotein" evidence="1">
    <location>
        <begin position="28"/>
        <end position="124"/>
    </location>
</feature>
<name>A0ABN0RN96_9FLAO</name>
<proteinExistence type="predicted"/>
<feature type="signal peptide" evidence="1">
    <location>
        <begin position="1"/>
        <end position="27"/>
    </location>
</feature>
<accession>A0ABN0RN96</accession>